<dbReference type="SUPFAM" id="SSF89963">
    <property type="entry name" value="YajQ-like"/>
    <property type="match status" value="2"/>
</dbReference>
<dbReference type="PANTHER" id="PTHR30476">
    <property type="entry name" value="UPF0234 PROTEIN YAJQ"/>
    <property type="match status" value="1"/>
</dbReference>
<dbReference type="GeneID" id="96773578"/>
<accession>A0A0A2N596</accession>
<dbReference type="EMBL" id="CP096916">
    <property type="protein sequence ID" value="WBM36569.1"/>
    <property type="molecule type" value="Genomic_DNA"/>
</dbReference>
<dbReference type="PANTHER" id="PTHR30476:SF0">
    <property type="entry name" value="UPF0234 PROTEIN YAJQ"/>
    <property type="match status" value="1"/>
</dbReference>
<dbReference type="InterPro" id="IPR035570">
    <property type="entry name" value="UPF0234_N"/>
</dbReference>
<keyword evidence="7" id="KW-1185">Reference proteome</keyword>
<dbReference type="Proteomes" id="UP000245216">
    <property type="component" value="Unassembled WGS sequence"/>
</dbReference>
<organism evidence="4 6">
    <name type="scientific">Alcaligenes faecalis</name>
    <dbReference type="NCBI Taxonomy" id="511"/>
    <lineage>
        <taxon>Bacteria</taxon>
        <taxon>Pseudomonadati</taxon>
        <taxon>Pseudomonadota</taxon>
        <taxon>Betaproteobacteria</taxon>
        <taxon>Burkholderiales</taxon>
        <taxon>Alcaligenaceae</taxon>
        <taxon>Alcaligenes</taxon>
    </lineage>
</organism>
<evidence type="ECO:0000256" key="3">
    <source>
        <dbReference type="HAMAP-Rule" id="MF_00632"/>
    </source>
</evidence>
<dbReference type="STRING" id="511.UZ73_00960"/>
<evidence type="ECO:0000256" key="2">
    <source>
        <dbReference type="ARBA" id="ARBA00093450"/>
    </source>
</evidence>
<dbReference type="EMBL" id="QEXO01000001">
    <property type="protein sequence ID" value="PWE15919.1"/>
    <property type="molecule type" value="Genomic_DNA"/>
</dbReference>
<dbReference type="RefSeq" id="WP_026483353.1">
    <property type="nucleotide sequence ID" value="NZ_CAXOJJ010000026.1"/>
</dbReference>
<reference evidence="4 6" key="1">
    <citation type="submission" date="2018-05" db="EMBL/GenBank/DDBJ databases">
        <title>Genome Sequence of an Efficient Indole-Degrading Bacterium, Alcaligenes sp.YBY.</title>
        <authorList>
            <person name="Yang B."/>
        </authorList>
    </citation>
    <scope>NUCLEOTIDE SEQUENCE [LARGE SCALE GENOMIC DNA]</scope>
    <source>
        <strain evidence="4 6">YBY</strain>
    </source>
</reference>
<accession>A0A0M9I0U3</accession>
<dbReference type="InterPro" id="IPR035571">
    <property type="entry name" value="UPF0234-like_C"/>
</dbReference>
<dbReference type="Proteomes" id="UP001211866">
    <property type="component" value="Chromosome"/>
</dbReference>
<dbReference type="HAMAP" id="MF_00632">
    <property type="entry name" value="UPF0234"/>
    <property type="match status" value="1"/>
</dbReference>
<dbReference type="Gene3D" id="3.30.70.860">
    <property type="match status" value="1"/>
</dbReference>
<protein>
    <recommendedName>
        <fullName evidence="3">Nucleotide-binding protein DF183_04110</fullName>
    </recommendedName>
</protein>
<dbReference type="InterPro" id="IPR007551">
    <property type="entry name" value="YajQ/Smlt4090-like"/>
</dbReference>
<reference evidence="5 7" key="3">
    <citation type="submission" date="2022-05" db="EMBL/GenBank/DDBJ databases">
        <title>Complete sequence of strain NY11312.</title>
        <authorList>
            <person name="Zhou D."/>
        </authorList>
    </citation>
    <scope>NUCLEOTIDE SEQUENCE [LARGE SCALE GENOMIC DNA]</scope>
    <source>
        <strain evidence="5 7">NY11312</strain>
    </source>
</reference>
<comment type="function">
    <text evidence="3">Nucleotide-binding protein.</text>
</comment>
<dbReference type="Gene3D" id="3.30.70.990">
    <property type="entry name" value="YajQ-like, domain 2"/>
    <property type="match status" value="1"/>
</dbReference>
<dbReference type="KEGG" id="afa:UZ73_00960"/>
<dbReference type="CDD" id="cd11740">
    <property type="entry name" value="YajQ_like"/>
    <property type="match status" value="1"/>
</dbReference>
<evidence type="ECO:0000313" key="5">
    <source>
        <dbReference type="EMBL" id="WBM36569.1"/>
    </source>
</evidence>
<evidence type="ECO:0000256" key="1">
    <source>
        <dbReference type="ARBA" id="ARBA00022741"/>
    </source>
</evidence>
<dbReference type="GO" id="GO:0000166">
    <property type="term" value="F:nucleotide binding"/>
    <property type="evidence" value="ECO:0007669"/>
    <property type="project" value="UniProtKB-UniRule"/>
</dbReference>
<dbReference type="InterPro" id="IPR036183">
    <property type="entry name" value="YajQ-like_sf"/>
</dbReference>
<dbReference type="AlphaFoldDB" id="A0A0A2N596"/>
<reference evidence="4 6" key="2">
    <citation type="submission" date="2018-05" db="EMBL/GenBank/DDBJ databases">
        <authorList>
            <person name="Lanie J.A."/>
            <person name="Ng W.-L."/>
            <person name="Kazmierczak K.M."/>
            <person name="Andrzejewski T.M."/>
            <person name="Davidsen T.M."/>
            <person name="Wayne K.J."/>
            <person name="Tettelin H."/>
            <person name="Glass J.I."/>
            <person name="Rusch D."/>
            <person name="Podicherti R."/>
            <person name="Tsui H.-C.T."/>
            <person name="Winkler M.E."/>
        </authorList>
    </citation>
    <scope>NUCLEOTIDE SEQUENCE [LARGE SCALE GENOMIC DNA]</scope>
    <source>
        <strain evidence="4 6">YBY</strain>
    </source>
</reference>
<gene>
    <name evidence="4" type="ORF">DF183_04110</name>
    <name evidence="5" type="ORF">M2J83_12155</name>
</gene>
<dbReference type="NCBIfam" id="NF003819">
    <property type="entry name" value="PRK05412.1"/>
    <property type="match status" value="1"/>
</dbReference>
<sequence length="161" mass="18181">MPSFDVVSEVNTHELRNAVEQASRELATRFDFKGTDAKFELEDENTILQSAPSVFQLEQMMQILRGRIAARGIDVRCLDTEKVLENVAGARQKVKVRQGLDQPTSKKLIAAIKNAKLKVETQIQGEKLRVTGKKRDDLQAAIALLKQTDVELPLQYDNFRD</sequence>
<dbReference type="GO" id="GO:0005829">
    <property type="term" value="C:cytosol"/>
    <property type="evidence" value="ECO:0007669"/>
    <property type="project" value="TreeGrafter"/>
</dbReference>
<evidence type="ECO:0000313" key="4">
    <source>
        <dbReference type="EMBL" id="PWE15919.1"/>
    </source>
</evidence>
<dbReference type="Pfam" id="PF04461">
    <property type="entry name" value="YajQ"/>
    <property type="match status" value="1"/>
</dbReference>
<name>A0A0A2N596_ALCFA</name>
<evidence type="ECO:0000313" key="6">
    <source>
        <dbReference type="Proteomes" id="UP000245216"/>
    </source>
</evidence>
<comment type="similarity">
    <text evidence="2 3">Belongs to the YajQ family.</text>
</comment>
<dbReference type="OrthoDB" id="9801447at2"/>
<evidence type="ECO:0000313" key="7">
    <source>
        <dbReference type="Proteomes" id="UP001211866"/>
    </source>
</evidence>
<proteinExistence type="inferred from homology"/>
<dbReference type="eggNOG" id="COG1666">
    <property type="taxonomic scope" value="Bacteria"/>
</dbReference>
<keyword evidence="1 3" id="KW-0547">Nucleotide-binding</keyword>